<feature type="signal peptide" evidence="1">
    <location>
        <begin position="1"/>
        <end position="24"/>
    </location>
</feature>
<evidence type="ECO:0000313" key="2">
    <source>
        <dbReference type="EMBL" id="OGG37719.1"/>
    </source>
</evidence>
<evidence type="ECO:0000256" key="1">
    <source>
        <dbReference type="SAM" id="SignalP"/>
    </source>
</evidence>
<feature type="chain" id="PRO_5009523115" evidence="1">
    <location>
        <begin position="25"/>
        <end position="310"/>
    </location>
</feature>
<accession>A0A1F6BLB9</accession>
<sequence>MRFTKLFAAGLVCAALVGSLALFAYVTSAETNVDAEDRHAWNDVGGWFDFYGTNTVSVGTSTVWGYASSSIGEIVLNCATTPSGNICGTSDFKVTNADGGGSLSGCAWNDTVGWISFWCGDGDCDGSPVEDGSSTCASSDYRVTIDADGYFSGYAWNDVAGWTSFNCANDSSCGTSDFKVRTAWRPGKLIGYLESTVIDSGVAGGATLHSIIWQGTQPSGTSVDFQVAVATSASGPWNFLGPGGSASSWYGSECSSVGASDPGAGPNKAICVDKNLTADNRYLRYKTRLQSNLQQSQTPTVDDVILNWSL</sequence>
<protein>
    <submittedName>
        <fullName evidence="2">Uncharacterized protein</fullName>
    </submittedName>
</protein>
<dbReference type="EMBL" id="MFKH01000004">
    <property type="protein sequence ID" value="OGG37719.1"/>
    <property type="molecule type" value="Genomic_DNA"/>
</dbReference>
<evidence type="ECO:0000313" key="3">
    <source>
        <dbReference type="Proteomes" id="UP000176273"/>
    </source>
</evidence>
<dbReference type="STRING" id="1798468.A2110_01485"/>
<gene>
    <name evidence="2" type="ORF">A2110_01485</name>
</gene>
<comment type="caution">
    <text evidence="2">The sequence shown here is derived from an EMBL/GenBank/DDBJ whole genome shotgun (WGS) entry which is preliminary data.</text>
</comment>
<keyword evidence="1" id="KW-0732">Signal</keyword>
<name>A0A1F6BLB9_9BACT</name>
<reference evidence="2 3" key="1">
    <citation type="journal article" date="2016" name="Nat. Commun.">
        <title>Thousands of microbial genomes shed light on interconnected biogeochemical processes in an aquifer system.</title>
        <authorList>
            <person name="Anantharaman K."/>
            <person name="Brown C.T."/>
            <person name="Hug L.A."/>
            <person name="Sharon I."/>
            <person name="Castelle C.J."/>
            <person name="Probst A.J."/>
            <person name="Thomas B.C."/>
            <person name="Singh A."/>
            <person name="Wilkins M.J."/>
            <person name="Karaoz U."/>
            <person name="Brodie E.L."/>
            <person name="Williams K.H."/>
            <person name="Hubbard S.S."/>
            <person name="Banfield J.F."/>
        </authorList>
    </citation>
    <scope>NUCLEOTIDE SEQUENCE [LARGE SCALE GENOMIC DNA]</scope>
</reference>
<organism evidence="2 3">
    <name type="scientific">Candidatus Jorgensenbacteria bacterium GWA1_54_12</name>
    <dbReference type="NCBI Taxonomy" id="1798468"/>
    <lineage>
        <taxon>Bacteria</taxon>
        <taxon>Candidatus Joergenseniibacteriota</taxon>
    </lineage>
</organism>
<proteinExistence type="predicted"/>
<dbReference type="Proteomes" id="UP000176273">
    <property type="component" value="Unassembled WGS sequence"/>
</dbReference>
<dbReference type="AlphaFoldDB" id="A0A1F6BLB9"/>